<comment type="caution">
    <text evidence="2">The sequence shown here is derived from an EMBL/GenBank/DDBJ whole genome shotgun (WGS) entry which is preliminary data.</text>
</comment>
<protein>
    <submittedName>
        <fullName evidence="2">Uncharacterized protein</fullName>
    </submittedName>
</protein>
<name>A0A4R7RUM3_9BACT</name>
<keyword evidence="1" id="KW-0175">Coiled coil</keyword>
<evidence type="ECO:0000256" key="1">
    <source>
        <dbReference type="SAM" id="Coils"/>
    </source>
</evidence>
<dbReference type="EMBL" id="SOCA01000006">
    <property type="protein sequence ID" value="TDU68137.1"/>
    <property type="molecule type" value="Genomic_DNA"/>
</dbReference>
<organism evidence="2 3">
    <name type="scientific">Prosthecobacter fusiformis</name>
    <dbReference type="NCBI Taxonomy" id="48464"/>
    <lineage>
        <taxon>Bacteria</taxon>
        <taxon>Pseudomonadati</taxon>
        <taxon>Verrucomicrobiota</taxon>
        <taxon>Verrucomicrobiia</taxon>
        <taxon>Verrucomicrobiales</taxon>
        <taxon>Verrucomicrobiaceae</taxon>
        <taxon>Prosthecobacter</taxon>
    </lineage>
</organism>
<dbReference type="RefSeq" id="WP_133796279.1">
    <property type="nucleotide sequence ID" value="NZ_SOCA01000006.1"/>
</dbReference>
<dbReference type="PROSITE" id="PS51257">
    <property type="entry name" value="PROKAR_LIPOPROTEIN"/>
    <property type="match status" value="1"/>
</dbReference>
<gene>
    <name evidence="2" type="ORF">EI77_03254</name>
</gene>
<evidence type="ECO:0000313" key="3">
    <source>
        <dbReference type="Proteomes" id="UP000295662"/>
    </source>
</evidence>
<dbReference type="Proteomes" id="UP000295662">
    <property type="component" value="Unassembled WGS sequence"/>
</dbReference>
<evidence type="ECO:0000313" key="2">
    <source>
        <dbReference type="EMBL" id="TDU68137.1"/>
    </source>
</evidence>
<feature type="coiled-coil region" evidence="1">
    <location>
        <begin position="32"/>
        <end position="59"/>
    </location>
</feature>
<dbReference type="AlphaFoldDB" id="A0A4R7RUM3"/>
<keyword evidence="3" id="KW-1185">Reference proteome</keyword>
<accession>A0A4R7RUM3</accession>
<sequence length="118" mass="13163">MKFPVFILPCLLGLSCCILTGCDEVRTTLEKRDKDSARLDELIAENTNLENKLLALKQGAPPNIATAQNAFFQAEKAAKDLEYYTQQLDTAVKNYEESAALLKAMESEMVALRQIPRP</sequence>
<proteinExistence type="predicted"/>
<reference evidence="2 3" key="1">
    <citation type="submission" date="2019-03" db="EMBL/GenBank/DDBJ databases">
        <title>Genomic Encyclopedia of Archaeal and Bacterial Type Strains, Phase II (KMG-II): from individual species to whole genera.</title>
        <authorList>
            <person name="Goeker M."/>
        </authorList>
    </citation>
    <scope>NUCLEOTIDE SEQUENCE [LARGE SCALE GENOMIC DNA]</scope>
    <source>
        <strain evidence="2 3">ATCC 25309</strain>
    </source>
</reference>